<keyword evidence="1" id="KW-0812">Transmembrane</keyword>
<feature type="transmembrane region" description="Helical" evidence="1">
    <location>
        <begin position="116"/>
        <end position="134"/>
    </location>
</feature>
<evidence type="ECO:0000256" key="1">
    <source>
        <dbReference type="SAM" id="Phobius"/>
    </source>
</evidence>
<feature type="transmembrane region" description="Helical" evidence="1">
    <location>
        <begin position="84"/>
        <end position="104"/>
    </location>
</feature>
<feature type="transmembrane region" description="Helical" evidence="1">
    <location>
        <begin position="228"/>
        <end position="246"/>
    </location>
</feature>
<organism evidence="2">
    <name type="scientific">Aphanomyces invadans</name>
    <dbReference type="NCBI Taxonomy" id="157072"/>
    <lineage>
        <taxon>Eukaryota</taxon>
        <taxon>Sar</taxon>
        <taxon>Stramenopiles</taxon>
        <taxon>Oomycota</taxon>
        <taxon>Saprolegniomycetes</taxon>
        <taxon>Saprolegniales</taxon>
        <taxon>Verrucalvaceae</taxon>
        <taxon>Aphanomyces</taxon>
    </lineage>
</organism>
<reference evidence="2" key="1">
    <citation type="submission" date="2013-12" db="EMBL/GenBank/DDBJ databases">
        <title>The Genome Sequence of Aphanomyces invadans NJM9701.</title>
        <authorList>
            <consortium name="The Broad Institute Genomics Platform"/>
            <person name="Russ C."/>
            <person name="Tyler B."/>
            <person name="van West P."/>
            <person name="Dieguez-Uribeondo J."/>
            <person name="Young S.K."/>
            <person name="Zeng Q."/>
            <person name="Gargeya S."/>
            <person name="Fitzgerald M."/>
            <person name="Abouelleil A."/>
            <person name="Alvarado L."/>
            <person name="Chapman S.B."/>
            <person name="Gainer-Dewar J."/>
            <person name="Goldberg J."/>
            <person name="Griggs A."/>
            <person name="Gujja S."/>
            <person name="Hansen M."/>
            <person name="Howarth C."/>
            <person name="Imamovic A."/>
            <person name="Ireland A."/>
            <person name="Larimer J."/>
            <person name="McCowan C."/>
            <person name="Murphy C."/>
            <person name="Pearson M."/>
            <person name="Poon T.W."/>
            <person name="Priest M."/>
            <person name="Roberts A."/>
            <person name="Saif S."/>
            <person name="Shea T."/>
            <person name="Sykes S."/>
            <person name="Wortman J."/>
            <person name="Nusbaum C."/>
            <person name="Birren B."/>
        </authorList>
    </citation>
    <scope>NUCLEOTIDE SEQUENCE [LARGE SCALE GENOMIC DNA]</scope>
    <source>
        <strain evidence="2">NJM9701</strain>
    </source>
</reference>
<feature type="transmembrane region" description="Helical" evidence="1">
    <location>
        <begin position="169"/>
        <end position="186"/>
    </location>
</feature>
<name>A0A024TYL3_9STRA</name>
<dbReference type="AlphaFoldDB" id="A0A024TYL3"/>
<dbReference type="VEuPathDB" id="FungiDB:H310_08805"/>
<feature type="transmembrane region" description="Helical" evidence="1">
    <location>
        <begin position="198"/>
        <end position="216"/>
    </location>
</feature>
<dbReference type="eggNOG" id="ENOG502S0JX">
    <property type="taxonomic scope" value="Eukaryota"/>
</dbReference>
<accession>A0A024TYL3</accession>
<dbReference type="OrthoDB" id="63215at2759"/>
<sequence>MGIRREAWKDPFVAANAVIAAVVLFCFFVHPTKYVRVQGECSSTWIDVDHPSKKPVCCDRLGAGGPCYPFMRELHTLTSGQGAWTVPLAVLLFNFATTIFLPKVSMRRVAAIFNRLALYFGIMVFRTVVLYIVFNRIERALFPRPEACWYGHLRRDKKCIDGFDHADHIVLYMVHFVAISCFEWKALGMEATHPAKRILLRIWLAAVFVVACYSIYHTAYSFHSAWESVVGMLSAQLFVMMPLYLLTRDLWRHIHPAFKLSHFVCQQ</sequence>
<gene>
    <name evidence="2" type="ORF">H310_08805</name>
</gene>
<dbReference type="RefSeq" id="XP_008872923.1">
    <property type="nucleotide sequence ID" value="XM_008874701.1"/>
</dbReference>
<proteinExistence type="predicted"/>
<keyword evidence="1" id="KW-0472">Membrane</keyword>
<dbReference type="EMBL" id="KI913969">
    <property type="protein sequence ID" value="ETV98726.1"/>
    <property type="molecule type" value="Genomic_DNA"/>
</dbReference>
<feature type="transmembrane region" description="Helical" evidence="1">
    <location>
        <begin position="12"/>
        <end position="30"/>
    </location>
</feature>
<dbReference type="GeneID" id="20085855"/>
<keyword evidence="1" id="KW-1133">Transmembrane helix</keyword>
<protein>
    <submittedName>
        <fullName evidence="2">Uncharacterized protein</fullName>
    </submittedName>
</protein>
<evidence type="ECO:0000313" key="2">
    <source>
        <dbReference type="EMBL" id="ETV98726.1"/>
    </source>
</evidence>